<protein>
    <recommendedName>
        <fullName evidence="4">Beta-lactamase-related domain-containing protein</fullName>
    </recommendedName>
</protein>
<dbReference type="EMBL" id="CAKOGP040000446">
    <property type="protein sequence ID" value="CAJ1935019.1"/>
    <property type="molecule type" value="Genomic_DNA"/>
</dbReference>
<dbReference type="Proteomes" id="UP001295423">
    <property type="component" value="Unassembled WGS sequence"/>
</dbReference>
<dbReference type="InterPro" id="IPR001466">
    <property type="entry name" value="Beta-lactam-related"/>
</dbReference>
<feature type="domain" description="Beta-lactamase-related" evidence="4">
    <location>
        <begin position="668"/>
        <end position="869"/>
    </location>
</feature>
<keyword evidence="7" id="KW-1185">Reference proteome</keyword>
<dbReference type="AlphaFoldDB" id="A0AAD2CK21"/>
<dbReference type="EMBL" id="CAKOGP040001446">
    <property type="protein sequence ID" value="CAJ1945467.1"/>
    <property type="molecule type" value="Genomic_DNA"/>
</dbReference>
<evidence type="ECO:0000256" key="1">
    <source>
        <dbReference type="ARBA" id="ARBA00022801"/>
    </source>
</evidence>
<accession>A0AAD2CK21</accession>
<proteinExistence type="predicted"/>
<keyword evidence="3" id="KW-0732">Signal</keyword>
<feature type="compositionally biased region" description="Basic and acidic residues" evidence="2">
    <location>
        <begin position="456"/>
        <end position="471"/>
    </location>
</feature>
<organism evidence="5 7">
    <name type="scientific">Cylindrotheca closterium</name>
    <dbReference type="NCBI Taxonomy" id="2856"/>
    <lineage>
        <taxon>Eukaryota</taxon>
        <taxon>Sar</taxon>
        <taxon>Stramenopiles</taxon>
        <taxon>Ochrophyta</taxon>
        <taxon>Bacillariophyta</taxon>
        <taxon>Bacillariophyceae</taxon>
        <taxon>Bacillariophycidae</taxon>
        <taxon>Bacillariales</taxon>
        <taxon>Bacillariaceae</taxon>
        <taxon>Cylindrotheca</taxon>
    </lineage>
</organism>
<feature type="domain" description="Beta-lactamase-related" evidence="4">
    <location>
        <begin position="480"/>
        <end position="602"/>
    </location>
</feature>
<evidence type="ECO:0000256" key="3">
    <source>
        <dbReference type="SAM" id="SignalP"/>
    </source>
</evidence>
<evidence type="ECO:0000313" key="6">
    <source>
        <dbReference type="EMBL" id="CAJ1945467.1"/>
    </source>
</evidence>
<feature type="domain" description="Beta-lactamase-related" evidence="4">
    <location>
        <begin position="34"/>
        <end position="422"/>
    </location>
</feature>
<dbReference type="Gene3D" id="3.40.710.10">
    <property type="entry name" value="DD-peptidase/beta-lactamase superfamily"/>
    <property type="match status" value="2"/>
</dbReference>
<dbReference type="GO" id="GO:0016787">
    <property type="term" value="F:hydrolase activity"/>
    <property type="evidence" value="ECO:0007669"/>
    <property type="project" value="UniProtKB-KW"/>
</dbReference>
<keyword evidence="1" id="KW-0378">Hydrolase</keyword>
<dbReference type="Pfam" id="PF00144">
    <property type="entry name" value="Beta-lactamase"/>
    <property type="match status" value="3"/>
</dbReference>
<evidence type="ECO:0000313" key="5">
    <source>
        <dbReference type="EMBL" id="CAJ1935019.1"/>
    </source>
</evidence>
<dbReference type="PANTHER" id="PTHR43283:SF11">
    <property type="entry name" value="BETA-LACTAMASE-RELATED DOMAIN-CONTAINING PROTEIN"/>
    <property type="match status" value="1"/>
</dbReference>
<dbReference type="PANTHER" id="PTHR43283">
    <property type="entry name" value="BETA-LACTAMASE-RELATED"/>
    <property type="match status" value="1"/>
</dbReference>
<name>A0AAD2CK21_9STRA</name>
<dbReference type="InterPro" id="IPR050789">
    <property type="entry name" value="Diverse_Enzym_Activities"/>
</dbReference>
<sequence>MKLNLKVLTLLGIFSSILLGVSTAQQDDALDVAMKAALKSNNVRGASVAYYNENLSTEPILRAYGTTSAADDADYMDIDTVIMIASVSKVMTSTAIYKLAADNVIGLDDNICNSLPDYYDVTACTHPTYKTTPITWRMLMTHTSSMAKDIPTMADGGNAAYGPANAYGGSAVGNPTCPLTDVKGFYRDLMIDKDTKTSVGTYENDINWFDLGEGKIWLNDKPGTKNHYSNLAFGLASALLEHETNTSFATYCRDKIFKKLGMTSTAWHRKDLPPDAHETETVRFENNQFKDEDLFCFVDYASGGLRTNAKDFSLYLKAMLDYGVKLWSKELGEKSLECSEPGKSGSACDQGFGWELMTYDNSPDWLYESAQDFKWKHAAGHAGEEAGSQTQVVFFPEERVYALVFTNTGGNTDQAAQNIMKDLLKAAPSAITQGKALGDIYVADRHSTTKQRPAQRTKEETRPIRNKEGPPRHPRAKDELDDALEAVMEESKVRGAAVAYFNKGLSDAPLFRSYGYASAEADAPRITEDTAFMIASVSKVFTGTAILKLAAQDLIDLDDDICDALPDEYYDESACRNPKYNDTKITWRMLMTHTSSFGREIPGLENGDAPTYGPTGGWGGGAVGNPECPLTDVTGFYRDLLIDKETETSVGTDGTNLNWFDLGEGAVWEDWKPATKNEYSNLATGYAAALLEHVTGTSFDAYCKEHIFDAVGMDSTAWFSEDLPPDVLESQPISYSENTTEWEDMGQYCFIDYASGQLRTTARDMSRFLKVMIDYGDGMLPKGMVKTALECSEPGKSGRDCNQGFSWLLLDKASFAKEDDWLEPVTDLNWDHAAAHDGSELGSQTQVVFFPESNVYALVFINTDGYDDGAAQYMMQELLATAPNVMLQGREKARVHTHKEANVRTHHTGRNDGY</sequence>
<evidence type="ECO:0000313" key="7">
    <source>
        <dbReference type="Proteomes" id="UP001295423"/>
    </source>
</evidence>
<evidence type="ECO:0000256" key="2">
    <source>
        <dbReference type="SAM" id="MobiDB-lite"/>
    </source>
</evidence>
<evidence type="ECO:0000259" key="4">
    <source>
        <dbReference type="Pfam" id="PF00144"/>
    </source>
</evidence>
<feature type="signal peptide" evidence="3">
    <location>
        <begin position="1"/>
        <end position="24"/>
    </location>
</feature>
<feature type="chain" id="PRO_5042440650" description="Beta-lactamase-related domain-containing protein" evidence="3">
    <location>
        <begin position="25"/>
        <end position="914"/>
    </location>
</feature>
<dbReference type="InterPro" id="IPR012338">
    <property type="entry name" value="Beta-lactam/transpept-like"/>
</dbReference>
<dbReference type="SUPFAM" id="SSF56601">
    <property type="entry name" value="beta-lactamase/transpeptidase-like"/>
    <property type="match status" value="2"/>
</dbReference>
<reference evidence="5" key="1">
    <citation type="submission" date="2023-08" db="EMBL/GenBank/DDBJ databases">
        <authorList>
            <person name="Audoor S."/>
            <person name="Bilcke G."/>
        </authorList>
    </citation>
    <scope>NUCLEOTIDE SEQUENCE</scope>
</reference>
<comment type="caution">
    <text evidence="5">The sequence shown here is derived from an EMBL/GenBank/DDBJ whole genome shotgun (WGS) entry which is preliminary data.</text>
</comment>
<gene>
    <name evidence="5" type="ORF">CYCCA115_LOCUS4356</name>
    <name evidence="6" type="ORF">CYCCA115_LOCUS9611</name>
</gene>
<feature type="region of interest" description="Disordered" evidence="2">
    <location>
        <begin position="445"/>
        <end position="477"/>
    </location>
</feature>